<reference evidence="7 8" key="1">
    <citation type="journal article" date="2014" name="Genome Announc.">
        <title>Draft Genome Sequence of Advenella kashmirensis Strain W13003, a Polycyclic Aromatic Hydrocarbon-Degrading Bacterium.</title>
        <authorList>
            <person name="Wang X."/>
            <person name="Jin D."/>
            <person name="Zhou L."/>
            <person name="Wu L."/>
            <person name="An W."/>
            <person name="Zhao L."/>
        </authorList>
    </citation>
    <scope>NUCLEOTIDE SEQUENCE [LARGE SCALE GENOMIC DNA]</scope>
    <source>
        <strain evidence="7 8">W13003</strain>
    </source>
</reference>
<dbReference type="InterPro" id="IPR017871">
    <property type="entry name" value="ABC_transporter-like_CS"/>
</dbReference>
<dbReference type="HOGENOM" id="CLU_000604_1_11_4"/>
<comment type="caution">
    <text evidence="7">The sequence shown here is derived from an EMBL/GenBank/DDBJ whole genome shotgun (WGS) entry which is preliminary data.</text>
</comment>
<evidence type="ECO:0000256" key="5">
    <source>
        <dbReference type="ARBA" id="ARBA00022840"/>
    </source>
</evidence>
<accession>V8QNN0</accession>
<proteinExistence type="inferred from homology"/>
<dbReference type="AlphaFoldDB" id="V8QNN0"/>
<dbReference type="InterPro" id="IPR003593">
    <property type="entry name" value="AAA+_ATPase"/>
</dbReference>
<dbReference type="GO" id="GO:0005524">
    <property type="term" value="F:ATP binding"/>
    <property type="evidence" value="ECO:0007669"/>
    <property type="project" value="UniProtKB-KW"/>
</dbReference>
<dbReference type="SMART" id="SM00382">
    <property type="entry name" value="AAA"/>
    <property type="match status" value="1"/>
</dbReference>
<dbReference type="RefSeq" id="WP_024006645.1">
    <property type="nucleotide sequence ID" value="NZ_KI650981.1"/>
</dbReference>
<keyword evidence="3" id="KW-0472">Membrane</keyword>
<keyword evidence="3" id="KW-1003">Cell membrane</keyword>
<keyword evidence="5" id="KW-0067">ATP-binding</keyword>
<dbReference type="PANTHER" id="PTHR42734">
    <property type="entry name" value="METAL TRANSPORT SYSTEM ATP-BINDING PROTEIN TM_0124-RELATED"/>
    <property type="match status" value="1"/>
</dbReference>
<dbReference type="InterPro" id="IPR050153">
    <property type="entry name" value="Metal_Ion_Import_ABC"/>
</dbReference>
<dbReference type="Proteomes" id="UP000018733">
    <property type="component" value="Unassembled WGS sequence"/>
</dbReference>
<evidence type="ECO:0000256" key="4">
    <source>
        <dbReference type="ARBA" id="ARBA00022741"/>
    </source>
</evidence>
<organism evidence="7 8">
    <name type="scientific">Advenella kashmirensis W13003</name>
    <dbReference type="NCBI Taxonomy" id="1424334"/>
    <lineage>
        <taxon>Bacteria</taxon>
        <taxon>Pseudomonadati</taxon>
        <taxon>Pseudomonadota</taxon>
        <taxon>Betaproteobacteria</taxon>
        <taxon>Burkholderiales</taxon>
        <taxon>Alcaligenaceae</taxon>
    </lineage>
</organism>
<dbReference type="STRING" id="1424334.W822_18565"/>
<dbReference type="InterPro" id="IPR003439">
    <property type="entry name" value="ABC_transporter-like_ATP-bd"/>
</dbReference>
<keyword evidence="8" id="KW-1185">Reference proteome</keyword>
<dbReference type="GO" id="GO:0016887">
    <property type="term" value="F:ATP hydrolysis activity"/>
    <property type="evidence" value="ECO:0007669"/>
    <property type="project" value="InterPro"/>
</dbReference>
<protein>
    <submittedName>
        <fullName evidence="7">ABC transporter</fullName>
    </submittedName>
</protein>
<evidence type="ECO:0000256" key="3">
    <source>
        <dbReference type="ARBA" id="ARBA00022475"/>
    </source>
</evidence>
<dbReference type="PROSITE" id="PS00211">
    <property type="entry name" value="ABC_TRANSPORTER_1"/>
    <property type="match status" value="1"/>
</dbReference>
<evidence type="ECO:0000256" key="2">
    <source>
        <dbReference type="ARBA" id="ARBA00022448"/>
    </source>
</evidence>
<keyword evidence="2" id="KW-0813">Transport</keyword>
<dbReference type="PATRIC" id="fig|1424334.3.peg.3727"/>
<gene>
    <name evidence="7" type="ORF">W822_18565</name>
</gene>
<dbReference type="InterPro" id="IPR027417">
    <property type="entry name" value="P-loop_NTPase"/>
</dbReference>
<evidence type="ECO:0000259" key="6">
    <source>
        <dbReference type="PROSITE" id="PS50893"/>
    </source>
</evidence>
<keyword evidence="4" id="KW-0547">Nucleotide-binding</keyword>
<dbReference type="Pfam" id="PF00005">
    <property type="entry name" value="ABC_tran"/>
    <property type="match status" value="1"/>
</dbReference>
<evidence type="ECO:0000313" key="7">
    <source>
        <dbReference type="EMBL" id="ETF01262.1"/>
    </source>
</evidence>
<dbReference type="PROSITE" id="PS50893">
    <property type="entry name" value="ABC_TRANSPORTER_2"/>
    <property type="match status" value="1"/>
</dbReference>
<comment type="similarity">
    <text evidence="1">Belongs to the ABC transporter superfamily.</text>
</comment>
<dbReference type="eggNOG" id="COG1120">
    <property type="taxonomic scope" value="Bacteria"/>
</dbReference>
<evidence type="ECO:0000256" key="1">
    <source>
        <dbReference type="ARBA" id="ARBA00005417"/>
    </source>
</evidence>
<dbReference type="PANTHER" id="PTHR42734:SF6">
    <property type="entry name" value="MOLYBDATE IMPORT ATP-BINDING PROTEIN MOLC"/>
    <property type="match status" value="1"/>
</dbReference>
<name>V8QNN0_9BURK</name>
<dbReference type="SUPFAM" id="SSF52540">
    <property type="entry name" value="P-loop containing nucleoside triphosphate hydrolases"/>
    <property type="match status" value="1"/>
</dbReference>
<dbReference type="EMBL" id="AYXT01000012">
    <property type="protein sequence ID" value="ETF01262.1"/>
    <property type="molecule type" value="Genomic_DNA"/>
</dbReference>
<feature type="domain" description="ABC transporter" evidence="6">
    <location>
        <begin position="6"/>
        <end position="230"/>
    </location>
</feature>
<sequence>MADIAVNVRDAAFAYAKTDPVFKDISCDIRYGAIFAILGPNGQGKTSFMKTLMGLLPLSAGSIVHSDIIGFVPQSFAPAFSYSVFDIVQMGRAMHLSALQSPSRLDREKTWAALASMQLERLADREFNALSGGQKQLVLIARAIAMECRILLLDEPTSALDPGNRQRVLKLMQKLAQDDNIAVVFSTHEPVHALAIADQVMLMSPYAAPLVGKPDQVLTSQRLSLAYDTPLKVLNITHDGHEYKTVIAVDPDTKPIANRPSPEYANMINNVNRQESQIE</sequence>
<evidence type="ECO:0000313" key="8">
    <source>
        <dbReference type="Proteomes" id="UP000018733"/>
    </source>
</evidence>
<dbReference type="Gene3D" id="3.40.50.300">
    <property type="entry name" value="P-loop containing nucleotide triphosphate hydrolases"/>
    <property type="match status" value="1"/>
</dbReference>